<keyword evidence="5 7" id="KW-0648">Protein biosynthesis</keyword>
<dbReference type="InterPro" id="IPR008925">
    <property type="entry name" value="aa_tRNA-synth_I_cd-bd_sf"/>
</dbReference>
<evidence type="ECO:0000256" key="2">
    <source>
        <dbReference type="ARBA" id="ARBA00022598"/>
    </source>
</evidence>
<dbReference type="AlphaFoldDB" id="A0AA41R4S3"/>
<reference evidence="10" key="1">
    <citation type="submission" date="2022-04" db="EMBL/GenBank/DDBJ databases">
        <title>Desulfatitalea alkaliphila sp. nov., a novel anaerobic sulfate-reducing bacterium isolated from terrestrial mud volcano, Taman Peninsula, Russia.</title>
        <authorList>
            <person name="Khomyakova M.A."/>
            <person name="Merkel A.Y."/>
            <person name="Slobodkin A.I."/>
        </authorList>
    </citation>
    <scope>NUCLEOTIDE SEQUENCE</scope>
    <source>
        <strain evidence="10">M08but</strain>
    </source>
</reference>
<dbReference type="Pfam" id="PF19269">
    <property type="entry name" value="Anticodon_2"/>
    <property type="match status" value="1"/>
</dbReference>
<dbReference type="PROSITE" id="PS00178">
    <property type="entry name" value="AA_TRNA_LIGASE_I"/>
    <property type="match status" value="1"/>
</dbReference>
<comment type="catalytic activity">
    <reaction evidence="7">
        <text>tRNA(Glu) + L-glutamate + ATP = L-glutamyl-tRNA(Glu) + AMP + diphosphate</text>
        <dbReference type="Rhea" id="RHEA:23540"/>
        <dbReference type="Rhea" id="RHEA-COMP:9663"/>
        <dbReference type="Rhea" id="RHEA-COMP:9680"/>
        <dbReference type="ChEBI" id="CHEBI:29985"/>
        <dbReference type="ChEBI" id="CHEBI:30616"/>
        <dbReference type="ChEBI" id="CHEBI:33019"/>
        <dbReference type="ChEBI" id="CHEBI:78442"/>
        <dbReference type="ChEBI" id="CHEBI:78520"/>
        <dbReference type="ChEBI" id="CHEBI:456215"/>
        <dbReference type="EC" id="6.1.1.17"/>
    </reaction>
</comment>
<proteinExistence type="inferred from homology"/>
<dbReference type="GO" id="GO:0006424">
    <property type="term" value="P:glutamyl-tRNA aminoacylation"/>
    <property type="evidence" value="ECO:0007669"/>
    <property type="project" value="UniProtKB-UniRule"/>
</dbReference>
<dbReference type="Gene3D" id="1.10.10.350">
    <property type="match status" value="1"/>
</dbReference>
<dbReference type="HAMAP" id="MF_00022">
    <property type="entry name" value="Glu_tRNA_synth_type1"/>
    <property type="match status" value="1"/>
</dbReference>
<keyword evidence="3 7" id="KW-0547">Nucleotide-binding</keyword>
<dbReference type="InterPro" id="IPR014729">
    <property type="entry name" value="Rossmann-like_a/b/a_fold"/>
</dbReference>
<evidence type="ECO:0000256" key="3">
    <source>
        <dbReference type="ARBA" id="ARBA00022741"/>
    </source>
</evidence>
<keyword evidence="4 7" id="KW-0067">ATP-binding</keyword>
<comment type="caution">
    <text evidence="10">The sequence shown here is derived from an EMBL/GenBank/DDBJ whole genome shotgun (WGS) entry which is preliminary data.</text>
</comment>
<comment type="caution">
    <text evidence="7">Lacks conserved residue(s) required for the propagation of feature annotation.</text>
</comment>
<dbReference type="SUPFAM" id="SSF52374">
    <property type="entry name" value="Nucleotidylyl transferase"/>
    <property type="match status" value="1"/>
</dbReference>
<sequence>MDSCVVRFAPSPSGYLHIGGARTAIFNWLYARKHGGRFILRIEDTDATRSSEASVQGILDGLRWLGLDWDAGPFFQSRHLDDHRAAVERLLARGHAYRCFCAREALEAKREAARAAKQTYRYDGACRRLTADRIAALTAEGRAHVVRFKVPRGDGAVAFDDRVYGRVVKRLDDIEDFVLMRTNGQPLYVLANAVDDIRDGVTHVIRGQDGLANTPKQVLIYQALGASLPVFAHMSLTLDPQKAKISKRRHGEHVAIHYYREQGFLPWAMVNFLVLLGWATTDARELFTPQELVAAFDLEGIGRTNSVFHIQPDDPKFITDPKLLSINAHYLRSMPIAALRPHVKARLTAEGLWQADFDGARREWFDQTVDLIRARFHRLTDFATYGRAYFDDAYAMDPDAVARHLQQQPDAARWMPALADTLVGVEPFDAASVEAALRAFLGQWGIKPGQLVNGVRTAVTGQAVGPDLIQVLVCIGRERVVTRLRRAIDSL</sequence>
<dbReference type="InterPro" id="IPR049940">
    <property type="entry name" value="GluQ/Sye"/>
</dbReference>
<keyword evidence="7" id="KW-0963">Cytoplasm</keyword>
<dbReference type="InterPro" id="IPR045462">
    <property type="entry name" value="aa-tRNA-synth_I_cd-bd"/>
</dbReference>
<dbReference type="InterPro" id="IPR000924">
    <property type="entry name" value="Glu/Gln-tRNA-synth"/>
</dbReference>
<evidence type="ECO:0000256" key="6">
    <source>
        <dbReference type="ARBA" id="ARBA00023146"/>
    </source>
</evidence>
<evidence type="ECO:0000256" key="1">
    <source>
        <dbReference type="ARBA" id="ARBA00007894"/>
    </source>
</evidence>
<dbReference type="Gene3D" id="3.40.50.620">
    <property type="entry name" value="HUPs"/>
    <property type="match status" value="1"/>
</dbReference>
<dbReference type="GO" id="GO:0000049">
    <property type="term" value="F:tRNA binding"/>
    <property type="evidence" value="ECO:0007669"/>
    <property type="project" value="InterPro"/>
</dbReference>
<dbReference type="InterPro" id="IPR004527">
    <property type="entry name" value="Glu-tRNA-ligase_bac/mito"/>
</dbReference>
<dbReference type="GO" id="GO:0008270">
    <property type="term" value="F:zinc ion binding"/>
    <property type="evidence" value="ECO:0007669"/>
    <property type="project" value="InterPro"/>
</dbReference>
<dbReference type="GO" id="GO:0005829">
    <property type="term" value="C:cytosol"/>
    <property type="evidence" value="ECO:0007669"/>
    <property type="project" value="TreeGrafter"/>
</dbReference>
<feature type="short sequence motif" description="'KMSKS' region" evidence="7">
    <location>
        <begin position="244"/>
        <end position="248"/>
    </location>
</feature>
<organism evidence="10 11">
    <name type="scientific">Desulfatitalea alkaliphila</name>
    <dbReference type="NCBI Taxonomy" id="2929485"/>
    <lineage>
        <taxon>Bacteria</taxon>
        <taxon>Pseudomonadati</taxon>
        <taxon>Thermodesulfobacteriota</taxon>
        <taxon>Desulfobacteria</taxon>
        <taxon>Desulfobacterales</taxon>
        <taxon>Desulfosarcinaceae</taxon>
        <taxon>Desulfatitalea</taxon>
    </lineage>
</organism>
<feature type="binding site" evidence="7">
    <location>
        <position position="247"/>
    </location>
    <ligand>
        <name>ATP</name>
        <dbReference type="ChEBI" id="CHEBI:30616"/>
    </ligand>
</feature>
<name>A0AA41R4S3_9BACT</name>
<dbReference type="Proteomes" id="UP001165427">
    <property type="component" value="Unassembled WGS sequence"/>
</dbReference>
<feature type="short sequence motif" description="'HIGH' region" evidence="7">
    <location>
        <begin position="10"/>
        <end position="20"/>
    </location>
</feature>
<dbReference type="InterPro" id="IPR001412">
    <property type="entry name" value="aa-tRNA-synth_I_CS"/>
</dbReference>
<comment type="function">
    <text evidence="7">Catalyzes the attachment of glutamate to tRNA(Glu) in a two-step reaction: glutamate is first activated by ATP to form Glu-AMP and then transferred to the acceptor end of tRNA(Glu).</text>
</comment>
<evidence type="ECO:0000313" key="10">
    <source>
        <dbReference type="EMBL" id="MCJ8501055.1"/>
    </source>
</evidence>
<accession>A0AA41R4S3</accession>
<evidence type="ECO:0000313" key="11">
    <source>
        <dbReference type="Proteomes" id="UP001165427"/>
    </source>
</evidence>
<keyword evidence="11" id="KW-1185">Reference proteome</keyword>
<evidence type="ECO:0000256" key="4">
    <source>
        <dbReference type="ARBA" id="ARBA00022840"/>
    </source>
</evidence>
<comment type="subunit">
    <text evidence="7">Monomer.</text>
</comment>
<comment type="similarity">
    <text evidence="1 7">Belongs to the class-I aminoacyl-tRNA synthetase family. Glutamate--tRNA ligase type 1 subfamily.</text>
</comment>
<dbReference type="SUPFAM" id="SSF48163">
    <property type="entry name" value="An anticodon-binding domain of class I aminoacyl-tRNA synthetases"/>
    <property type="match status" value="1"/>
</dbReference>
<dbReference type="GO" id="GO:0005524">
    <property type="term" value="F:ATP binding"/>
    <property type="evidence" value="ECO:0007669"/>
    <property type="project" value="UniProtKB-UniRule"/>
</dbReference>
<evidence type="ECO:0000259" key="8">
    <source>
        <dbReference type="Pfam" id="PF00749"/>
    </source>
</evidence>
<dbReference type="NCBIfam" id="TIGR00464">
    <property type="entry name" value="gltX_bact"/>
    <property type="match status" value="1"/>
</dbReference>
<feature type="domain" description="Aminoacyl-tRNA synthetase class I anticodon-binding" evidence="9">
    <location>
        <begin position="352"/>
        <end position="488"/>
    </location>
</feature>
<dbReference type="InterPro" id="IPR033910">
    <property type="entry name" value="GluRS_core"/>
</dbReference>
<dbReference type="GO" id="GO:0004818">
    <property type="term" value="F:glutamate-tRNA ligase activity"/>
    <property type="evidence" value="ECO:0007669"/>
    <property type="project" value="UniProtKB-UniRule"/>
</dbReference>
<comment type="subcellular location">
    <subcellularLocation>
        <location evidence="7">Cytoplasm</location>
    </subcellularLocation>
</comment>
<feature type="domain" description="Glutamyl/glutaminyl-tRNA synthetase class Ib catalytic" evidence="8">
    <location>
        <begin position="5"/>
        <end position="308"/>
    </location>
</feature>
<evidence type="ECO:0000256" key="5">
    <source>
        <dbReference type="ARBA" id="ARBA00022917"/>
    </source>
</evidence>
<protein>
    <recommendedName>
        <fullName evidence="7">Glutamate--tRNA ligase</fullName>
        <ecNumber evidence="7">6.1.1.17</ecNumber>
    </recommendedName>
    <alternativeName>
        <fullName evidence="7">Glutamyl-tRNA synthetase</fullName>
        <shortName evidence="7">GluRS</shortName>
    </alternativeName>
</protein>
<gene>
    <name evidence="7 10" type="primary">gltX</name>
    <name evidence="10" type="ORF">MRX98_10770</name>
</gene>
<dbReference type="CDD" id="cd00808">
    <property type="entry name" value="GluRS_core"/>
    <property type="match status" value="1"/>
</dbReference>
<evidence type="ECO:0000259" key="9">
    <source>
        <dbReference type="Pfam" id="PF19269"/>
    </source>
</evidence>
<keyword evidence="2 7" id="KW-0436">Ligase</keyword>
<dbReference type="RefSeq" id="WP_246907167.1">
    <property type="nucleotide sequence ID" value="NZ_JALJRB010000010.1"/>
</dbReference>
<dbReference type="PRINTS" id="PR00987">
    <property type="entry name" value="TRNASYNTHGLU"/>
</dbReference>
<dbReference type="EMBL" id="JALJRB010000010">
    <property type="protein sequence ID" value="MCJ8501055.1"/>
    <property type="molecule type" value="Genomic_DNA"/>
</dbReference>
<dbReference type="EC" id="6.1.1.17" evidence="7"/>
<dbReference type="InterPro" id="IPR020058">
    <property type="entry name" value="Glu/Gln-tRNA-synth_Ib_cat-dom"/>
</dbReference>
<dbReference type="PANTHER" id="PTHR43311">
    <property type="entry name" value="GLUTAMATE--TRNA LIGASE"/>
    <property type="match status" value="1"/>
</dbReference>
<keyword evidence="6 7" id="KW-0030">Aminoacyl-tRNA synthetase</keyword>
<dbReference type="InterPro" id="IPR020751">
    <property type="entry name" value="aa-tRNA-synth_I_codon-bd_sub2"/>
</dbReference>
<dbReference type="PANTHER" id="PTHR43311:SF2">
    <property type="entry name" value="GLUTAMATE--TRNA LIGASE, MITOCHONDRIAL-RELATED"/>
    <property type="match status" value="1"/>
</dbReference>
<dbReference type="Pfam" id="PF00749">
    <property type="entry name" value="tRNA-synt_1c"/>
    <property type="match status" value="1"/>
</dbReference>
<evidence type="ECO:0000256" key="7">
    <source>
        <dbReference type="HAMAP-Rule" id="MF_00022"/>
    </source>
</evidence>